<feature type="transmembrane region" description="Helical" evidence="5">
    <location>
        <begin position="192"/>
        <end position="211"/>
    </location>
</feature>
<evidence type="ECO:0000256" key="5">
    <source>
        <dbReference type="HAMAP-Rule" id="MF_01350"/>
    </source>
</evidence>
<dbReference type="Pfam" id="PF00146">
    <property type="entry name" value="NADHdh"/>
    <property type="match status" value="1"/>
</dbReference>
<name>A0A941W4V3_9BACT</name>
<dbReference type="NCBIfam" id="NF004741">
    <property type="entry name" value="PRK06076.1-2"/>
    <property type="match status" value="1"/>
</dbReference>
<dbReference type="PROSITE" id="PS00668">
    <property type="entry name" value="COMPLEX1_ND1_2"/>
    <property type="match status" value="1"/>
</dbReference>
<sequence>MMEALIFLVLAVIKVAVVIGVLLLIIAYLIWVERKVMAHMQIRLGPMRVGWHGLLQPIADGLKLIFKEDIIPAHASKIVFVLAPVVATVPALLSIAVIPFGDTISILGRSIDMVITDINIGILFVLAVTSVGIYGIILGGWSSNNKYSLLGALRSSAQMISYELSLGLSLIGVIMISQSLSLVDIVNSQAKYWFVILQPLGFLIYAISAIAETNRCPFDLPEAETELVAGFHTEYSSMKFALFFMAEYANIVTVSAVAVTFFFGGWRGPFLPPVVWFLIKMALCIFFFIWLRSTYPRFRYDQLMKFGWKILLPVALANILITGIVIVLV</sequence>
<evidence type="ECO:0000256" key="2">
    <source>
        <dbReference type="ARBA" id="ARBA00022692"/>
    </source>
</evidence>
<feature type="transmembrane region" description="Helical" evidence="5">
    <location>
        <begin position="120"/>
        <end position="141"/>
    </location>
</feature>
<dbReference type="NCBIfam" id="NF004740">
    <property type="entry name" value="PRK06076.1-1"/>
    <property type="match status" value="1"/>
</dbReference>
<feature type="transmembrane region" description="Helical" evidence="5">
    <location>
        <begin position="310"/>
        <end position="328"/>
    </location>
</feature>
<keyword evidence="4 5" id="KW-0472">Membrane</keyword>
<feature type="transmembrane region" description="Helical" evidence="5">
    <location>
        <begin position="240"/>
        <end position="264"/>
    </location>
</feature>
<proteinExistence type="inferred from homology"/>
<dbReference type="InterPro" id="IPR018086">
    <property type="entry name" value="NADH_UbQ_OxRdtase_su1_CS"/>
</dbReference>
<dbReference type="InterPro" id="IPR001694">
    <property type="entry name" value="NADH_UbQ_OxRdtase_su1/FPO"/>
</dbReference>
<dbReference type="Proteomes" id="UP000722750">
    <property type="component" value="Unassembled WGS sequence"/>
</dbReference>
<comment type="function">
    <text evidence="5">NDH-1 shuttles electrons from NADH, via FMN and iron-sulfur (Fe-S) centers, to quinones in the respiratory chain. The immediate electron acceptor for the enzyme in this species is believed to be ubiquinone. Couples the redox reaction to proton translocation (for every two electrons transferred, four hydrogen ions are translocated across the cytoplasmic membrane), and thus conserves the redox energy in a proton gradient. This subunit may bind ubiquinone.</text>
</comment>
<dbReference type="PANTHER" id="PTHR11432">
    <property type="entry name" value="NADH DEHYDROGENASE SUBUNIT 1"/>
    <property type="match status" value="1"/>
</dbReference>
<accession>A0A941W4V3</accession>
<protein>
    <recommendedName>
        <fullName evidence="5">NADH-quinone oxidoreductase subunit H</fullName>
        <ecNumber evidence="5">7.1.1.-</ecNumber>
    </recommendedName>
    <alternativeName>
        <fullName evidence="5">NADH dehydrogenase I subunit H</fullName>
    </alternativeName>
    <alternativeName>
        <fullName evidence="5">NDH-1 subunit H</fullName>
    </alternativeName>
</protein>
<evidence type="ECO:0000313" key="8">
    <source>
        <dbReference type="Proteomes" id="UP000722750"/>
    </source>
</evidence>
<dbReference type="PROSITE" id="PS00667">
    <property type="entry name" value="COMPLEX1_ND1_1"/>
    <property type="match status" value="1"/>
</dbReference>
<feature type="transmembrane region" description="Helical" evidence="5">
    <location>
        <begin position="270"/>
        <end position="290"/>
    </location>
</feature>
<comment type="caution">
    <text evidence="7">The sequence shown here is derived from an EMBL/GenBank/DDBJ whole genome shotgun (WGS) entry which is preliminary data.</text>
</comment>
<gene>
    <name evidence="5" type="primary">nuoH</name>
    <name evidence="7" type="ORF">MAG551_02477</name>
</gene>
<dbReference type="AlphaFoldDB" id="A0A941W4V3"/>
<keyword evidence="5" id="KW-1003">Cell membrane</keyword>
<comment type="similarity">
    <text evidence="5 6">Belongs to the complex I subunit 1 family.</text>
</comment>
<dbReference type="HAMAP" id="MF_01350">
    <property type="entry name" value="NDH1_NuoH"/>
    <property type="match status" value="1"/>
</dbReference>
<keyword evidence="5" id="KW-1278">Translocase</keyword>
<evidence type="ECO:0000256" key="3">
    <source>
        <dbReference type="ARBA" id="ARBA00022989"/>
    </source>
</evidence>
<evidence type="ECO:0000256" key="6">
    <source>
        <dbReference type="RuleBase" id="RU000471"/>
    </source>
</evidence>
<keyword evidence="5" id="KW-0874">Quinone</keyword>
<keyword evidence="5" id="KW-0830">Ubiquinone</keyword>
<dbReference type="GO" id="GO:0003954">
    <property type="term" value="F:NADH dehydrogenase activity"/>
    <property type="evidence" value="ECO:0007669"/>
    <property type="project" value="TreeGrafter"/>
</dbReference>
<dbReference type="GO" id="GO:0048038">
    <property type="term" value="F:quinone binding"/>
    <property type="evidence" value="ECO:0007669"/>
    <property type="project" value="UniProtKB-KW"/>
</dbReference>
<comment type="subcellular location">
    <subcellularLocation>
        <location evidence="5 6">Cell membrane</location>
        <topology evidence="5 6">Multi-pass membrane protein</topology>
    </subcellularLocation>
    <subcellularLocation>
        <location evidence="1">Membrane</location>
        <topology evidence="1">Multi-pass membrane protein</topology>
    </subcellularLocation>
</comment>
<dbReference type="EMBL" id="JAANXD010000092">
    <property type="protein sequence ID" value="MBS1259407.1"/>
    <property type="molecule type" value="Genomic_DNA"/>
</dbReference>
<keyword evidence="2 5" id="KW-0812">Transmembrane</keyword>
<dbReference type="GO" id="GO:0005886">
    <property type="term" value="C:plasma membrane"/>
    <property type="evidence" value="ECO:0007669"/>
    <property type="project" value="UniProtKB-SubCell"/>
</dbReference>
<dbReference type="PANTHER" id="PTHR11432:SF3">
    <property type="entry name" value="NADH-UBIQUINONE OXIDOREDUCTASE CHAIN 1"/>
    <property type="match status" value="1"/>
</dbReference>
<evidence type="ECO:0000313" key="7">
    <source>
        <dbReference type="EMBL" id="MBS1259407.1"/>
    </source>
</evidence>
<feature type="transmembrane region" description="Helical" evidence="5">
    <location>
        <begin position="6"/>
        <end position="31"/>
    </location>
</feature>
<comment type="catalytic activity">
    <reaction evidence="5">
        <text>a quinone + NADH + 5 H(+)(in) = a quinol + NAD(+) + 4 H(+)(out)</text>
        <dbReference type="Rhea" id="RHEA:57888"/>
        <dbReference type="ChEBI" id="CHEBI:15378"/>
        <dbReference type="ChEBI" id="CHEBI:24646"/>
        <dbReference type="ChEBI" id="CHEBI:57540"/>
        <dbReference type="ChEBI" id="CHEBI:57945"/>
        <dbReference type="ChEBI" id="CHEBI:132124"/>
    </reaction>
</comment>
<comment type="subunit">
    <text evidence="5">NDH-1 is composed of 14 different subunits. Subunits NuoA, H, J, K, L, M, N constitute the membrane sector of the complex.</text>
</comment>
<evidence type="ECO:0000256" key="1">
    <source>
        <dbReference type="ARBA" id="ARBA00004141"/>
    </source>
</evidence>
<dbReference type="EC" id="7.1.1.-" evidence="5"/>
<keyword evidence="5 6" id="KW-0520">NAD</keyword>
<feature type="transmembrane region" description="Helical" evidence="5">
    <location>
        <begin position="78"/>
        <end position="100"/>
    </location>
</feature>
<keyword evidence="3 5" id="KW-1133">Transmembrane helix</keyword>
<reference evidence="7" key="1">
    <citation type="journal article" date="2021" name="ISME J.">
        <title>Fine-scale metabolic discontinuity in a stratified prokaryote microbiome of a Red Sea deep halocline.</title>
        <authorList>
            <person name="Michoud G."/>
            <person name="Ngugi D.K."/>
            <person name="Barozzi A."/>
            <person name="Merlino G."/>
            <person name="Calleja M.L."/>
            <person name="Delgado-Huertas A."/>
            <person name="Moran X.A.G."/>
            <person name="Daffonchio D."/>
        </authorList>
    </citation>
    <scope>NUCLEOTIDE SEQUENCE</scope>
    <source>
        <strain evidence="7">SuakinDeep_MAG55_1</strain>
    </source>
</reference>
<evidence type="ECO:0000256" key="4">
    <source>
        <dbReference type="ARBA" id="ARBA00023136"/>
    </source>
</evidence>
<organism evidence="7 8">
    <name type="scientific">Candidatus Scalindua arabica</name>
    <dbReference type="NCBI Taxonomy" id="1127984"/>
    <lineage>
        <taxon>Bacteria</taxon>
        <taxon>Pseudomonadati</taxon>
        <taxon>Planctomycetota</taxon>
        <taxon>Candidatus Brocadiia</taxon>
        <taxon>Candidatus Brocadiales</taxon>
        <taxon>Candidatus Scalinduaceae</taxon>
        <taxon>Candidatus Scalindua</taxon>
    </lineage>
</organism>
<dbReference type="GO" id="GO:0016655">
    <property type="term" value="F:oxidoreductase activity, acting on NAD(P)H, quinone or similar compound as acceptor"/>
    <property type="evidence" value="ECO:0007669"/>
    <property type="project" value="UniProtKB-UniRule"/>
</dbReference>
<dbReference type="GO" id="GO:0009060">
    <property type="term" value="P:aerobic respiration"/>
    <property type="evidence" value="ECO:0007669"/>
    <property type="project" value="TreeGrafter"/>
</dbReference>
<feature type="transmembrane region" description="Helical" evidence="5">
    <location>
        <begin position="162"/>
        <end position="180"/>
    </location>
</feature>